<evidence type="ECO:0000259" key="6">
    <source>
        <dbReference type="Pfam" id="PF00425"/>
    </source>
</evidence>
<sequence>MTRTAASAESAVQALTVETTPLDDVRQLIPFLDPRQPLLWLRRGEGIAGVGEAVRLEFTGPRRIADAADAWRELAAAATVTDPVRLPGTGLVAFGSFAFADESEQASVLIVPSLVIGRRGGRSWVTRISAGDAGGVERADAGAAAAPKPTPFGPEFRLTMAPGRLSAAGYGEAVAAAVDRIATGEVGKVVLARELRAHLPAEADVRRALVELALGYSECWTFAVDGFVGASPETLVRVIAGRVDAQVLAGTAARGADADADARAADTLRASRKDRAEHTFAVDSVLESLRGHTGALETSAPFTLKLPNLWHLATDVAGTLADGSSALDLVAALHPTAAVAGTPREAALALIRELEPFDRGRYAGPTGWIGADGSGEWAIALRSAQLAPDGDLTAYAGGGIVADSDPVLEVAETTMKFRPIVEAFG</sequence>
<evidence type="ECO:0000313" key="8">
    <source>
        <dbReference type="Proteomes" id="UP001415169"/>
    </source>
</evidence>
<proteinExistence type="inferred from homology"/>
<keyword evidence="8" id="KW-1185">Reference proteome</keyword>
<reference evidence="7" key="1">
    <citation type="journal article" date="2014" name="Int. J. Syst. Evol. Microbiol.">
        <title>Complete genome of a new Firmicutes species belonging to the dominant human colonic microbiota ('Ruminococcus bicirculans') reveals two chromosomes and a selective capacity to utilize plant glucans.</title>
        <authorList>
            <consortium name="NISC Comparative Sequencing Program"/>
            <person name="Wegmann U."/>
            <person name="Louis P."/>
            <person name="Goesmann A."/>
            <person name="Henrissat B."/>
            <person name="Duncan S.H."/>
            <person name="Flint H.J."/>
        </authorList>
    </citation>
    <scope>NUCLEOTIDE SEQUENCE</scope>
    <source>
        <strain evidence="7">JCM 17590</strain>
    </source>
</reference>
<protein>
    <recommendedName>
        <fullName evidence="3">isochorismate synthase</fullName>
        <ecNumber evidence="3">5.4.4.2</ecNumber>
    </recommendedName>
    <alternativeName>
        <fullName evidence="5">Isochorismate mutase</fullName>
    </alternativeName>
</protein>
<dbReference type="PANTHER" id="PTHR42839:SF2">
    <property type="entry name" value="ISOCHORISMATE SYNTHASE ENTC"/>
    <property type="match status" value="1"/>
</dbReference>
<evidence type="ECO:0000256" key="4">
    <source>
        <dbReference type="ARBA" id="ARBA00023235"/>
    </source>
</evidence>
<gene>
    <name evidence="7" type="ORF">GCM10022286_24660</name>
</gene>
<dbReference type="NCBIfam" id="TIGR00543">
    <property type="entry name" value="isochor_syn"/>
    <property type="match status" value="1"/>
</dbReference>
<dbReference type="Gene3D" id="3.60.120.10">
    <property type="entry name" value="Anthranilate synthase"/>
    <property type="match status" value="1"/>
</dbReference>
<feature type="domain" description="Chorismate-utilising enzyme C-terminal" evidence="6">
    <location>
        <begin position="168"/>
        <end position="416"/>
    </location>
</feature>
<reference evidence="7" key="2">
    <citation type="submission" date="2023-12" db="EMBL/GenBank/DDBJ databases">
        <authorList>
            <person name="Sun Q."/>
            <person name="Inoue M."/>
        </authorList>
    </citation>
    <scope>NUCLEOTIDE SEQUENCE</scope>
    <source>
        <strain evidence="7">JCM 17590</strain>
    </source>
</reference>
<comment type="similarity">
    <text evidence="2">Belongs to the isochorismate synthase family.</text>
</comment>
<dbReference type="RefSeq" id="WP_344792094.1">
    <property type="nucleotide sequence ID" value="NZ_BAABBV010000001.1"/>
</dbReference>
<dbReference type="Pfam" id="PF00425">
    <property type="entry name" value="Chorismate_bind"/>
    <property type="match status" value="1"/>
</dbReference>
<dbReference type="InterPro" id="IPR015890">
    <property type="entry name" value="Chorismate_C"/>
</dbReference>
<organism evidence="7 8">
    <name type="scientific">Gryllotalpicola daejeonensis</name>
    <dbReference type="NCBI Taxonomy" id="993087"/>
    <lineage>
        <taxon>Bacteria</taxon>
        <taxon>Bacillati</taxon>
        <taxon>Actinomycetota</taxon>
        <taxon>Actinomycetes</taxon>
        <taxon>Micrococcales</taxon>
        <taxon>Microbacteriaceae</taxon>
        <taxon>Gryllotalpicola</taxon>
    </lineage>
</organism>
<dbReference type="EC" id="5.4.4.2" evidence="3"/>
<evidence type="ECO:0000313" key="7">
    <source>
        <dbReference type="EMBL" id="GAA4163733.1"/>
    </source>
</evidence>
<name>A0ABP7ZMK7_9MICO</name>
<comment type="catalytic activity">
    <reaction evidence="1">
        <text>chorismate = isochorismate</text>
        <dbReference type="Rhea" id="RHEA:18985"/>
        <dbReference type="ChEBI" id="CHEBI:29748"/>
        <dbReference type="ChEBI" id="CHEBI:29780"/>
        <dbReference type="EC" id="5.4.4.2"/>
    </reaction>
</comment>
<keyword evidence="4" id="KW-0413">Isomerase</keyword>
<dbReference type="InterPro" id="IPR004561">
    <property type="entry name" value="IsoChor_synthase"/>
</dbReference>
<dbReference type="PANTHER" id="PTHR42839">
    <property type="entry name" value="ISOCHORISMATE SYNTHASE ENTC"/>
    <property type="match status" value="1"/>
</dbReference>
<evidence type="ECO:0000256" key="2">
    <source>
        <dbReference type="ARBA" id="ARBA00005297"/>
    </source>
</evidence>
<dbReference type="SUPFAM" id="SSF56322">
    <property type="entry name" value="ADC synthase"/>
    <property type="match status" value="1"/>
</dbReference>
<accession>A0ABP7ZMK7</accession>
<evidence type="ECO:0000256" key="5">
    <source>
        <dbReference type="ARBA" id="ARBA00041564"/>
    </source>
</evidence>
<comment type="caution">
    <text evidence="7">The sequence shown here is derived from an EMBL/GenBank/DDBJ whole genome shotgun (WGS) entry which is preliminary data.</text>
</comment>
<evidence type="ECO:0000256" key="1">
    <source>
        <dbReference type="ARBA" id="ARBA00000799"/>
    </source>
</evidence>
<evidence type="ECO:0000256" key="3">
    <source>
        <dbReference type="ARBA" id="ARBA00012824"/>
    </source>
</evidence>
<dbReference type="InterPro" id="IPR005801">
    <property type="entry name" value="ADC_synthase"/>
</dbReference>
<dbReference type="Proteomes" id="UP001415169">
    <property type="component" value="Unassembled WGS sequence"/>
</dbReference>
<dbReference type="EMBL" id="BAABBV010000001">
    <property type="protein sequence ID" value="GAA4163733.1"/>
    <property type="molecule type" value="Genomic_DNA"/>
</dbReference>